<proteinExistence type="predicted"/>
<protein>
    <submittedName>
        <fullName evidence="1">Uncharacterized protein</fullName>
    </submittedName>
</protein>
<dbReference type="AlphaFoldDB" id="A0A6C0E321"/>
<reference evidence="1" key="1">
    <citation type="journal article" date="2020" name="Nature">
        <title>Giant virus diversity and host interactions through global metagenomics.</title>
        <authorList>
            <person name="Schulz F."/>
            <person name="Roux S."/>
            <person name="Paez-Espino D."/>
            <person name="Jungbluth S."/>
            <person name="Walsh D.A."/>
            <person name="Denef V.J."/>
            <person name="McMahon K.D."/>
            <person name="Konstantinidis K.T."/>
            <person name="Eloe-Fadrosh E.A."/>
            <person name="Kyrpides N.C."/>
            <person name="Woyke T."/>
        </authorList>
    </citation>
    <scope>NUCLEOTIDE SEQUENCE</scope>
    <source>
        <strain evidence="1">GVMAG-M-3300023179-114</strain>
    </source>
</reference>
<name>A0A6C0E321_9ZZZZ</name>
<dbReference type="EMBL" id="MN739722">
    <property type="protein sequence ID" value="QHT22990.1"/>
    <property type="molecule type" value="Genomic_DNA"/>
</dbReference>
<accession>A0A6C0E321</accession>
<sequence>MGATASNLQNKAYKFLNCGCIYCYDFYNKDIQLLCHCYNCLQSLKNNTFNIDVIHELTSEISEYNDVAEVICKNNYGWLTQTLAIQEASRLKMRGIDEFLVNTNLLHKYGINCSNLRP</sequence>
<organism evidence="1">
    <name type="scientific">viral metagenome</name>
    <dbReference type="NCBI Taxonomy" id="1070528"/>
    <lineage>
        <taxon>unclassified sequences</taxon>
        <taxon>metagenomes</taxon>
        <taxon>organismal metagenomes</taxon>
    </lineage>
</organism>
<evidence type="ECO:0000313" key="1">
    <source>
        <dbReference type="EMBL" id="QHT22990.1"/>
    </source>
</evidence>